<dbReference type="Pfam" id="PF00300">
    <property type="entry name" value="His_Phos_1"/>
    <property type="match status" value="1"/>
</dbReference>
<sequence>MGDLLLVRHGETEWSRDGRHTGRTDLPLTDTGEEQARALVPLLAGRRVATVLCSPLRRAVRTAELALPGRRGTVLEPRLQEWDYGGYEGLTTAEIRDGRPGWDLWHDGVPAGAPGHPGETLAAVGRRCGEVLDDADEALRAAAGSAGHTDGDVLLVAHGHVLRVLTARRLGQHPAAGALYRLETATLSVLGTEHDRPVLLGWNLPGGKVG</sequence>
<accession>A0ABP4KK27</accession>
<protein>
    <submittedName>
        <fullName evidence="1">Histidine phosphatase family protein</fullName>
    </submittedName>
</protein>
<dbReference type="PANTHER" id="PTHR48100">
    <property type="entry name" value="BROAD-SPECIFICITY PHOSPHATASE YOR283W-RELATED"/>
    <property type="match status" value="1"/>
</dbReference>
<dbReference type="InterPro" id="IPR013078">
    <property type="entry name" value="His_Pase_superF_clade-1"/>
</dbReference>
<dbReference type="PANTHER" id="PTHR48100:SF15">
    <property type="entry name" value="SEDOHEPTULOSE 1,7-BISPHOSPHATASE"/>
    <property type="match status" value="1"/>
</dbReference>
<name>A0ABP4KK27_9ACTN</name>
<dbReference type="EMBL" id="BAAAPF010000372">
    <property type="protein sequence ID" value="GAA1505151.1"/>
    <property type="molecule type" value="Genomic_DNA"/>
</dbReference>
<gene>
    <name evidence="1" type="ORF">GCM10009802_61560</name>
</gene>
<comment type="caution">
    <text evidence="1">The sequence shown here is derived from an EMBL/GenBank/DDBJ whole genome shotgun (WGS) entry which is preliminary data.</text>
</comment>
<dbReference type="InterPro" id="IPR029033">
    <property type="entry name" value="His_PPase_superfam"/>
</dbReference>
<proteinExistence type="predicted"/>
<evidence type="ECO:0000313" key="1">
    <source>
        <dbReference type="EMBL" id="GAA1505151.1"/>
    </source>
</evidence>
<dbReference type="SMART" id="SM00855">
    <property type="entry name" value="PGAM"/>
    <property type="match status" value="1"/>
</dbReference>
<dbReference type="SUPFAM" id="SSF53254">
    <property type="entry name" value="Phosphoglycerate mutase-like"/>
    <property type="match status" value="1"/>
</dbReference>
<dbReference type="RefSeq" id="WP_344294641.1">
    <property type="nucleotide sequence ID" value="NZ_BAAAPF010000372.1"/>
</dbReference>
<reference evidence="2" key="1">
    <citation type="journal article" date="2019" name="Int. J. Syst. Evol. Microbiol.">
        <title>The Global Catalogue of Microorganisms (GCM) 10K type strain sequencing project: providing services to taxonomists for standard genome sequencing and annotation.</title>
        <authorList>
            <consortium name="The Broad Institute Genomics Platform"/>
            <consortium name="The Broad Institute Genome Sequencing Center for Infectious Disease"/>
            <person name="Wu L."/>
            <person name="Ma J."/>
        </authorList>
    </citation>
    <scope>NUCLEOTIDE SEQUENCE [LARGE SCALE GENOMIC DNA]</scope>
    <source>
        <strain evidence="2">JCM 15481</strain>
    </source>
</reference>
<dbReference type="Proteomes" id="UP001500443">
    <property type="component" value="Unassembled WGS sequence"/>
</dbReference>
<evidence type="ECO:0000313" key="2">
    <source>
        <dbReference type="Proteomes" id="UP001500443"/>
    </source>
</evidence>
<organism evidence="1 2">
    <name type="scientific">Streptomyces synnematoformans</name>
    <dbReference type="NCBI Taxonomy" id="415721"/>
    <lineage>
        <taxon>Bacteria</taxon>
        <taxon>Bacillati</taxon>
        <taxon>Actinomycetota</taxon>
        <taxon>Actinomycetes</taxon>
        <taxon>Kitasatosporales</taxon>
        <taxon>Streptomycetaceae</taxon>
        <taxon>Streptomyces</taxon>
    </lineage>
</organism>
<dbReference type="Gene3D" id="3.40.50.1240">
    <property type="entry name" value="Phosphoglycerate mutase-like"/>
    <property type="match status" value="1"/>
</dbReference>
<keyword evidence="2" id="KW-1185">Reference proteome</keyword>
<dbReference type="CDD" id="cd07067">
    <property type="entry name" value="HP_PGM_like"/>
    <property type="match status" value="1"/>
</dbReference>
<dbReference type="InterPro" id="IPR050275">
    <property type="entry name" value="PGM_Phosphatase"/>
</dbReference>